<accession>A0A2A4JBQ1</accession>
<reference evidence="1" key="1">
    <citation type="submission" date="2017-09" db="EMBL/GenBank/DDBJ databases">
        <title>Contemporary evolution of a Lepidopteran species, Heliothis virescens, in response to modern agricultural practices.</title>
        <authorList>
            <person name="Fritz M.L."/>
            <person name="Deyonke A.M."/>
            <person name="Papanicolaou A."/>
            <person name="Micinski S."/>
            <person name="Westbrook J."/>
            <person name="Gould F."/>
        </authorList>
    </citation>
    <scope>NUCLEOTIDE SEQUENCE [LARGE SCALE GENOMIC DNA]</scope>
    <source>
        <strain evidence="1">HvINT-</strain>
        <tissue evidence="1">Whole body</tissue>
    </source>
</reference>
<gene>
    <name evidence="1" type="ORF">B5V51_4277</name>
</gene>
<dbReference type="AlphaFoldDB" id="A0A2A4JBQ1"/>
<evidence type="ECO:0000313" key="1">
    <source>
        <dbReference type="EMBL" id="PCG69279.1"/>
    </source>
</evidence>
<dbReference type="EMBL" id="NWSH01002060">
    <property type="protein sequence ID" value="PCG69279.1"/>
    <property type="molecule type" value="Genomic_DNA"/>
</dbReference>
<protein>
    <submittedName>
        <fullName evidence="1">Uncharacterized protein</fullName>
    </submittedName>
</protein>
<comment type="caution">
    <text evidence="1">The sequence shown here is derived from an EMBL/GenBank/DDBJ whole genome shotgun (WGS) entry which is preliminary data.</text>
</comment>
<organism evidence="1">
    <name type="scientific">Heliothis virescens</name>
    <name type="common">Tobacco budworm moth</name>
    <dbReference type="NCBI Taxonomy" id="7102"/>
    <lineage>
        <taxon>Eukaryota</taxon>
        <taxon>Metazoa</taxon>
        <taxon>Ecdysozoa</taxon>
        <taxon>Arthropoda</taxon>
        <taxon>Hexapoda</taxon>
        <taxon>Insecta</taxon>
        <taxon>Pterygota</taxon>
        <taxon>Neoptera</taxon>
        <taxon>Endopterygota</taxon>
        <taxon>Lepidoptera</taxon>
        <taxon>Glossata</taxon>
        <taxon>Ditrysia</taxon>
        <taxon>Noctuoidea</taxon>
        <taxon>Noctuidae</taxon>
        <taxon>Heliothinae</taxon>
        <taxon>Heliothis</taxon>
    </lineage>
</organism>
<proteinExistence type="predicted"/>
<name>A0A2A4JBQ1_HELVI</name>
<sequence>MDNNSLKESSSPRVSSLEGMYTDFDEWVVKFTAYYKRSPTSSSQEISTTKPQNPIFLQSDILENDSLFRDLLLRHWNDRHTAKPPSCLENDGLVSYDQLFYRFVNKNCDRQIICQIFRSKL</sequence>